<accession>A0A3P7KAF4</accession>
<dbReference type="Proteomes" id="UP000270094">
    <property type="component" value="Unassembled WGS sequence"/>
</dbReference>
<protein>
    <submittedName>
        <fullName evidence="1">Uncharacterized protein</fullName>
    </submittedName>
</protein>
<evidence type="ECO:0000313" key="1">
    <source>
        <dbReference type="EMBL" id="VDM68275.1"/>
    </source>
</evidence>
<proteinExistence type="predicted"/>
<gene>
    <name evidence="1" type="ORF">SVUK_LOCUS3273</name>
</gene>
<dbReference type="PANTHER" id="PTHR46669">
    <property type="entry name" value="LEUCINE-RICH PPR MOTIF-CONTAINING PROTEIN, MITOCHONDRIAL"/>
    <property type="match status" value="1"/>
</dbReference>
<dbReference type="GO" id="GO:0070129">
    <property type="term" value="P:regulation of mitochondrial translation"/>
    <property type="evidence" value="ECO:0007669"/>
    <property type="project" value="TreeGrafter"/>
</dbReference>
<keyword evidence="2" id="KW-1185">Reference proteome</keyword>
<dbReference type="AlphaFoldDB" id="A0A3P7KAF4"/>
<sequence length="198" mass="22645">MRQFSQYLQGKFNLAPKQLLRIIACVRMRQLEKLIERVENLFLRLSLLQKKIFSGKLDEALQLVVEQTVESNSAFGQYQLAAAAIRAENMGILKGVFDVVKRTHGKEIAFLDLAYVLLEERRVERALKLLDTPQLRISPGKLEYFVRRAVDSNRPDVLRGLFTGLCQGDRASTVDKANDFSSLESLRDEIDRTSFPLE</sequence>
<dbReference type="GO" id="GO:0005739">
    <property type="term" value="C:mitochondrion"/>
    <property type="evidence" value="ECO:0007669"/>
    <property type="project" value="TreeGrafter"/>
</dbReference>
<reference evidence="1 2" key="1">
    <citation type="submission" date="2018-11" db="EMBL/GenBank/DDBJ databases">
        <authorList>
            <consortium name="Pathogen Informatics"/>
        </authorList>
    </citation>
    <scope>NUCLEOTIDE SEQUENCE [LARGE SCALE GENOMIC DNA]</scope>
</reference>
<organism evidence="1 2">
    <name type="scientific">Strongylus vulgaris</name>
    <name type="common">Blood worm</name>
    <dbReference type="NCBI Taxonomy" id="40348"/>
    <lineage>
        <taxon>Eukaryota</taxon>
        <taxon>Metazoa</taxon>
        <taxon>Ecdysozoa</taxon>
        <taxon>Nematoda</taxon>
        <taxon>Chromadorea</taxon>
        <taxon>Rhabditida</taxon>
        <taxon>Rhabditina</taxon>
        <taxon>Rhabditomorpha</taxon>
        <taxon>Strongyloidea</taxon>
        <taxon>Strongylidae</taxon>
        <taxon>Strongylus</taxon>
    </lineage>
</organism>
<evidence type="ECO:0000313" key="2">
    <source>
        <dbReference type="Proteomes" id="UP000270094"/>
    </source>
</evidence>
<dbReference type="PANTHER" id="PTHR46669:SF3">
    <property type="entry name" value="LEUCINE-RICH PPR MOTIF-CONTAINING PROTEIN, MITOCHONDRIAL"/>
    <property type="match status" value="1"/>
</dbReference>
<dbReference type="GO" id="GO:0005634">
    <property type="term" value="C:nucleus"/>
    <property type="evidence" value="ECO:0007669"/>
    <property type="project" value="TreeGrafter"/>
</dbReference>
<dbReference type="EMBL" id="UYYB01008280">
    <property type="protein sequence ID" value="VDM68275.1"/>
    <property type="molecule type" value="Genomic_DNA"/>
</dbReference>
<dbReference type="OrthoDB" id="185373at2759"/>
<feature type="non-terminal residue" evidence="1">
    <location>
        <position position="198"/>
    </location>
</feature>
<name>A0A3P7KAF4_STRVU</name>
<dbReference type="GO" id="GO:0003730">
    <property type="term" value="F:mRNA 3'-UTR binding"/>
    <property type="evidence" value="ECO:0007669"/>
    <property type="project" value="TreeGrafter"/>
</dbReference>
<dbReference type="InterPro" id="IPR033490">
    <property type="entry name" value="LRP130"/>
</dbReference>